<reference evidence="1 2" key="1">
    <citation type="submission" date="2019-08" db="EMBL/GenBank/DDBJ databases">
        <title>Phenotypic and genetic characterization of extended-spectrum b-lactamase-producing hypermucoviscous Klebsiella pneumoniae from Chile.</title>
        <authorList>
            <person name="Morales-Leon F."/>
            <person name="Caro C."/>
            <person name="Opazo-Capurro A."/>
            <person name="Lincopan N."/>
            <person name="Dominguez-Yevenes M."/>
            <person name="Lima C."/>
            <person name="Bello-Toledo H."/>
            <person name="Gonzalez-Rocha G."/>
        </authorList>
    </citation>
    <scope>NUCLEOTIDE SEQUENCE [LARGE SCALE GENOMIC DNA]</scope>
    <source>
        <strain evidence="1 2">UCO-494</strain>
    </source>
</reference>
<comment type="caution">
    <text evidence="1">The sequence shown here is derived from an EMBL/GenBank/DDBJ whole genome shotgun (WGS) entry which is preliminary data.</text>
</comment>
<name>A0A5D3JRF7_KLEPN</name>
<sequence length="95" mass="10770">MADVKIKCITLSGTNRIHEHITHVGSDQFTPAGTKWTVEDVIYSIEHRLHTFYVTDSNGKRADVGVVDPKDGRKKYIRTYADGYYNNNLLSLPIC</sequence>
<gene>
    <name evidence="1" type="ORF">FXN67_07500</name>
</gene>
<dbReference type="RefSeq" id="WP_071583195.1">
    <property type="nucleotide sequence ID" value="NZ_CAAGYZ010000008.1"/>
</dbReference>
<accession>A0A5D3JRF7</accession>
<evidence type="ECO:0000313" key="1">
    <source>
        <dbReference type="EMBL" id="TYL80557.1"/>
    </source>
</evidence>
<dbReference type="AlphaFoldDB" id="A0A5D3JRF7"/>
<dbReference type="InterPro" id="IPR024997">
    <property type="entry name" value="DUF3892"/>
</dbReference>
<dbReference type="EMBL" id="VSSY01000005">
    <property type="protein sequence ID" value="TYL80557.1"/>
    <property type="molecule type" value="Genomic_DNA"/>
</dbReference>
<dbReference type="Proteomes" id="UP000322977">
    <property type="component" value="Unassembled WGS sequence"/>
</dbReference>
<evidence type="ECO:0000313" key="2">
    <source>
        <dbReference type="Proteomes" id="UP000322977"/>
    </source>
</evidence>
<dbReference type="Pfam" id="PF13031">
    <property type="entry name" value="DUF3892"/>
    <property type="match status" value="1"/>
</dbReference>
<protein>
    <submittedName>
        <fullName evidence="1">DUF3892 domain-containing protein</fullName>
    </submittedName>
</protein>
<proteinExistence type="predicted"/>
<organism evidence="1 2">
    <name type="scientific">Klebsiella pneumoniae</name>
    <dbReference type="NCBI Taxonomy" id="573"/>
    <lineage>
        <taxon>Bacteria</taxon>
        <taxon>Pseudomonadati</taxon>
        <taxon>Pseudomonadota</taxon>
        <taxon>Gammaproteobacteria</taxon>
        <taxon>Enterobacterales</taxon>
        <taxon>Enterobacteriaceae</taxon>
        <taxon>Klebsiella/Raoultella group</taxon>
        <taxon>Klebsiella</taxon>
        <taxon>Klebsiella pneumoniae complex</taxon>
    </lineage>
</organism>